<evidence type="ECO:0000256" key="9">
    <source>
        <dbReference type="SAM" id="SignalP"/>
    </source>
</evidence>
<evidence type="ECO:0000256" key="6">
    <source>
        <dbReference type="ARBA" id="ARBA00023316"/>
    </source>
</evidence>
<feature type="active site" description="Nucleophile" evidence="7">
    <location>
        <position position="314"/>
    </location>
</feature>
<feature type="domain" description="L,D-TPase catalytic" evidence="10">
    <location>
        <begin position="204"/>
        <end position="339"/>
    </location>
</feature>
<reference evidence="11" key="1">
    <citation type="submission" date="2021-03" db="EMBL/GenBank/DDBJ databases">
        <authorList>
            <person name="Lu T."/>
            <person name="Wang Q."/>
            <person name="Han X."/>
        </authorList>
    </citation>
    <scope>NUCLEOTIDE SEQUENCE</scope>
    <source>
        <strain evidence="11">WQ 2009</strain>
    </source>
</reference>
<feature type="chain" id="PRO_5035853859" evidence="9">
    <location>
        <begin position="23"/>
        <end position="340"/>
    </location>
</feature>
<dbReference type="GO" id="GO:0009252">
    <property type="term" value="P:peptidoglycan biosynthetic process"/>
    <property type="evidence" value="ECO:0007669"/>
    <property type="project" value="UniProtKB-KW"/>
</dbReference>
<dbReference type="GO" id="GO:0004180">
    <property type="term" value="F:carboxypeptidase activity"/>
    <property type="evidence" value="ECO:0007669"/>
    <property type="project" value="UniProtKB-ARBA"/>
</dbReference>
<dbReference type="Pfam" id="PF03734">
    <property type="entry name" value="YkuD"/>
    <property type="match status" value="1"/>
</dbReference>
<evidence type="ECO:0000256" key="3">
    <source>
        <dbReference type="ARBA" id="ARBA00022679"/>
    </source>
</evidence>
<evidence type="ECO:0000256" key="1">
    <source>
        <dbReference type="ARBA" id="ARBA00004752"/>
    </source>
</evidence>
<evidence type="ECO:0000256" key="7">
    <source>
        <dbReference type="PROSITE-ProRule" id="PRU01373"/>
    </source>
</evidence>
<feature type="region of interest" description="Disordered" evidence="8">
    <location>
        <begin position="25"/>
        <end position="51"/>
    </location>
</feature>
<keyword evidence="5 7" id="KW-0573">Peptidoglycan synthesis</keyword>
<keyword evidence="4 7" id="KW-0133">Cell shape</keyword>
<organism evidence="11 12">
    <name type="scientific">Rhinopithecimicrobium faecis</name>
    <dbReference type="NCBI Taxonomy" id="2820698"/>
    <lineage>
        <taxon>Bacteria</taxon>
        <taxon>Pseudomonadati</taxon>
        <taxon>Bacteroidota</taxon>
        <taxon>Sphingobacteriia</taxon>
        <taxon>Sphingobacteriales</taxon>
        <taxon>Sphingobacteriaceae</taxon>
        <taxon>Rhinopithecimicrobium</taxon>
    </lineage>
</organism>
<evidence type="ECO:0000313" key="11">
    <source>
        <dbReference type="EMBL" id="MBP3942859.1"/>
    </source>
</evidence>
<dbReference type="InterPro" id="IPR005490">
    <property type="entry name" value="LD_TPept_cat_dom"/>
</dbReference>
<dbReference type="GO" id="GO:0071555">
    <property type="term" value="P:cell wall organization"/>
    <property type="evidence" value="ECO:0007669"/>
    <property type="project" value="UniProtKB-UniRule"/>
</dbReference>
<dbReference type="CDD" id="cd16913">
    <property type="entry name" value="YkuD_like"/>
    <property type="match status" value="1"/>
</dbReference>
<name>A0A8T4H7N4_9SPHI</name>
<feature type="compositionally biased region" description="Basic and acidic residues" evidence="8">
    <location>
        <begin position="25"/>
        <end position="48"/>
    </location>
</feature>
<protein>
    <submittedName>
        <fullName evidence="11">L,D-transpeptidase family protein</fullName>
    </submittedName>
</protein>
<dbReference type="Proteomes" id="UP000679691">
    <property type="component" value="Unassembled WGS sequence"/>
</dbReference>
<proteinExistence type="inferred from homology"/>
<dbReference type="Gene3D" id="2.40.440.10">
    <property type="entry name" value="L,D-transpeptidase catalytic domain-like"/>
    <property type="match status" value="1"/>
</dbReference>
<dbReference type="SUPFAM" id="SSF141523">
    <property type="entry name" value="L,D-transpeptidase catalytic domain-like"/>
    <property type="match status" value="1"/>
</dbReference>
<evidence type="ECO:0000256" key="4">
    <source>
        <dbReference type="ARBA" id="ARBA00022960"/>
    </source>
</evidence>
<evidence type="ECO:0000313" key="12">
    <source>
        <dbReference type="Proteomes" id="UP000679691"/>
    </source>
</evidence>
<dbReference type="PROSITE" id="PS52029">
    <property type="entry name" value="LD_TPASE"/>
    <property type="match status" value="1"/>
</dbReference>
<keyword evidence="3" id="KW-0808">Transferase</keyword>
<dbReference type="GO" id="GO:0016740">
    <property type="term" value="F:transferase activity"/>
    <property type="evidence" value="ECO:0007669"/>
    <property type="project" value="UniProtKB-KW"/>
</dbReference>
<gene>
    <name evidence="11" type="ORF">J5U18_04655</name>
</gene>
<keyword evidence="9" id="KW-0732">Signal</keyword>
<feature type="signal peptide" evidence="9">
    <location>
        <begin position="1"/>
        <end position="22"/>
    </location>
</feature>
<comment type="similarity">
    <text evidence="2">Belongs to the YkuD family.</text>
</comment>
<evidence type="ECO:0000256" key="8">
    <source>
        <dbReference type="SAM" id="MobiDB-lite"/>
    </source>
</evidence>
<comment type="caution">
    <text evidence="11">The sequence shown here is derived from an EMBL/GenBank/DDBJ whole genome shotgun (WGS) entry which is preliminary data.</text>
</comment>
<dbReference type="GO" id="GO:0008360">
    <property type="term" value="P:regulation of cell shape"/>
    <property type="evidence" value="ECO:0007669"/>
    <property type="project" value="UniProtKB-UniRule"/>
</dbReference>
<dbReference type="EMBL" id="JAGKSB010000004">
    <property type="protein sequence ID" value="MBP3942859.1"/>
    <property type="molecule type" value="Genomic_DNA"/>
</dbReference>
<dbReference type="InterPro" id="IPR038063">
    <property type="entry name" value="Transpep_catalytic_dom"/>
</dbReference>
<keyword evidence="6 7" id="KW-0961">Cell wall biogenesis/degradation</keyword>
<dbReference type="AlphaFoldDB" id="A0A8T4H7N4"/>
<feature type="active site" description="Proton donor/acceptor" evidence="7">
    <location>
        <position position="287"/>
    </location>
</feature>
<evidence type="ECO:0000256" key="2">
    <source>
        <dbReference type="ARBA" id="ARBA00005992"/>
    </source>
</evidence>
<evidence type="ECO:0000259" key="10">
    <source>
        <dbReference type="PROSITE" id="PS52029"/>
    </source>
</evidence>
<keyword evidence="12" id="KW-1185">Reference proteome</keyword>
<accession>A0A8T4H7N4</accession>
<sequence>MRLRKSFLYLILAALVSNACQATDPVKRASDKQKAPQSPKKEVEEAPAKPKTAQDIVLEKELSYSKHSLEDSYNYKDTTRSFQWDKIKEKLAIIENFAEPDIQYAVLRNYKNLQKEAPLVKKFSRNVYTRIIDSLGVERYQSVPLYDMSDDSAPILYGRDGSLVKVLSTDSSAMVPIQGLSFEGKWQVPQRYIKRLEKNISFDHIICVDVKNQNICTLEKSAKGWIIRSMNPATTGQHKPPHAQETPPGIFVVQERKAKMFYFSDGTKEIGGFAPWASRFTNGAYIHGIPVNKPHNDIVEFSTSLGTIPRSHMCVRNASSHAKFIYDWAKPLQSLVLVID</sequence>
<evidence type="ECO:0000256" key="5">
    <source>
        <dbReference type="ARBA" id="ARBA00022984"/>
    </source>
</evidence>
<comment type="pathway">
    <text evidence="1 7">Cell wall biogenesis; peptidoglycan biosynthesis.</text>
</comment>